<evidence type="ECO:0000256" key="3">
    <source>
        <dbReference type="SAM" id="SignalP"/>
    </source>
</evidence>
<feature type="compositionally biased region" description="Pro residues" evidence="1">
    <location>
        <begin position="279"/>
        <end position="295"/>
    </location>
</feature>
<dbReference type="InterPro" id="IPR013783">
    <property type="entry name" value="Ig-like_fold"/>
</dbReference>
<feature type="signal peptide" evidence="3">
    <location>
        <begin position="1"/>
        <end position="32"/>
    </location>
</feature>
<feature type="region of interest" description="Disordered" evidence="1">
    <location>
        <begin position="276"/>
        <end position="346"/>
    </location>
</feature>
<keyword evidence="2" id="KW-0812">Transmembrane</keyword>
<evidence type="ECO:0000256" key="1">
    <source>
        <dbReference type="SAM" id="MobiDB-lite"/>
    </source>
</evidence>
<keyword evidence="2" id="KW-0472">Membrane</keyword>
<keyword evidence="2" id="KW-1133">Transmembrane helix</keyword>
<feature type="compositionally biased region" description="Low complexity" evidence="1">
    <location>
        <begin position="296"/>
        <end position="318"/>
    </location>
</feature>
<dbReference type="RefSeq" id="WP_259487404.1">
    <property type="nucleotide sequence ID" value="NZ_JANTEZ010000006.1"/>
</dbReference>
<dbReference type="Gene3D" id="2.60.40.10">
    <property type="entry name" value="Immunoglobulins"/>
    <property type="match status" value="2"/>
</dbReference>
<evidence type="ECO:0000313" key="4">
    <source>
        <dbReference type="EMBL" id="MCS5715906.1"/>
    </source>
</evidence>
<proteinExistence type="predicted"/>
<dbReference type="NCBIfam" id="NF012200">
    <property type="entry name" value="choice_anch_D"/>
    <property type="match status" value="1"/>
</dbReference>
<feature type="compositionally biased region" description="Gly residues" evidence="1">
    <location>
        <begin position="319"/>
        <end position="342"/>
    </location>
</feature>
<feature type="transmembrane region" description="Helical" evidence="2">
    <location>
        <begin position="353"/>
        <end position="374"/>
    </location>
</feature>
<comment type="caution">
    <text evidence="4">The sequence shown here is derived from an EMBL/GenBank/DDBJ whole genome shotgun (WGS) entry which is preliminary data.</text>
</comment>
<keyword evidence="5" id="KW-1185">Reference proteome</keyword>
<organism evidence="4 5">
    <name type="scientific">Herbiconiux gentiana</name>
    <dbReference type="NCBI Taxonomy" id="2970912"/>
    <lineage>
        <taxon>Bacteria</taxon>
        <taxon>Bacillati</taxon>
        <taxon>Actinomycetota</taxon>
        <taxon>Actinomycetes</taxon>
        <taxon>Micrococcales</taxon>
        <taxon>Microbacteriaceae</taxon>
        <taxon>Herbiconiux</taxon>
    </lineage>
</organism>
<feature type="chain" id="PRO_5045406145" evidence="3">
    <location>
        <begin position="33"/>
        <end position="381"/>
    </location>
</feature>
<evidence type="ECO:0000313" key="5">
    <source>
        <dbReference type="Proteomes" id="UP001165580"/>
    </source>
</evidence>
<evidence type="ECO:0000256" key="2">
    <source>
        <dbReference type="SAM" id="Phobius"/>
    </source>
</evidence>
<dbReference type="EMBL" id="JANTEZ010000006">
    <property type="protein sequence ID" value="MCS5715906.1"/>
    <property type="molecule type" value="Genomic_DNA"/>
</dbReference>
<sequence>MFFLHRSRSAAVFAGALLVAGVLGGAVAPASAAPGDQISVSTPALLPDFGYVKQGSVIPRTIELLNDGVDNITIDPAPLSALTAPFSLTGTTIKAGEVIAPGQRRTISVTLTAPPAPTVAMQPITLTVVSADRMGTTPFLLAFRSESLTTARAHFDVTTPDGGSTLDFGSVKVGSTSLRRLTLTVRGIDPLSFAESDVRVTDAGGAVVSAVKVAGSTFGTGKIYRPSESATVDLALAPTAAGSFSGTVTITGRIMNGNPESPSVVVALPFTAVATAGPTPTPTPTPTATPRPTPGPTGTATPRPTTTVTPLPSGTATPGVGGAGSGSGTGGAGGSRGAGGAGSSLASTGAEPLVASGFGLLMLLGGAAAVVLGIRRRRLHG</sequence>
<reference evidence="4" key="1">
    <citation type="submission" date="2022-08" db="EMBL/GenBank/DDBJ databases">
        <authorList>
            <person name="Deng Y."/>
            <person name="Han X.-F."/>
            <person name="Zhang Y.-Q."/>
        </authorList>
    </citation>
    <scope>NUCLEOTIDE SEQUENCE</scope>
    <source>
        <strain evidence="4">CPCC 205716</strain>
    </source>
</reference>
<keyword evidence="3" id="KW-0732">Signal</keyword>
<dbReference type="Proteomes" id="UP001165580">
    <property type="component" value="Unassembled WGS sequence"/>
</dbReference>
<gene>
    <name evidence="4" type="ORF">NVV95_15265</name>
</gene>
<name>A0ABT2GMD1_9MICO</name>
<protein>
    <submittedName>
        <fullName evidence="4">Choice-of-anchor D domain-containing protein</fullName>
    </submittedName>
</protein>
<accession>A0ABT2GMD1</accession>